<dbReference type="SUPFAM" id="SSF46689">
    <property type="entry name" value="Homeodomain-like"/>
    <property type="match status" value="1"/>
</dbReference>
<evidence type="ECO:0000313" key="4">
    <source>
        <dbReference type="EMBL" id="KAA8887341.1"/>
    </source>
</evidence>
<evidence type="ECO:0000256" key="2">
    <source>
        <dbReference type="PROSITE-ProRule" id="PRU00335"/>
    </source>
</evidence>
<dbReference type="InterPro" id="IPR009057">
    <property type="entry name" value="Homeodomain-like_sf"/>
</dbReference>
<accession>A0A5N0EIY9</accession>
<name>A0A5N0EIY9_9NOCA</name>
<dbReference type="Proteomes" id="UP000323876">
    <property type="component" value="Unassembled WGS sequence"/>
</dbReference>
<feature type="domain" description="HTH tetR-type" evidence="3">
    <location>
        <begin position="1"/>
        <end position="55"/>
    </location>
</feature>
<organism evidence="4 5">
    <name type="scientific">Nocardia colli</name>
    <dbReference type="NCBI Taxonomy" id="2545717"/>
    <lineage>
        <taxon>Bacteria</taxon>
        <taxon>Bacillati</taxon>
        <taxon>Actinomycetota</taxon>
        <taxon>Actinomycetes</taxon>
        <taxon>Mycobacteriales</taxon>
        <taxon>Nocardiaceae</taxon>
        <taxon>Nocardia</taxon>
    </lineage>
</organism>
<gene>
    <name evidence="4" type="ORF">F3087_19460</name>
</gene>
<dbReference type="InterPro" id="IPR001647">
    <property type="entry name" value="HTH_TetR"/>
</dbReference>
<dbReference type="Pfam" id="PF00440">
    <property type="entry name" value="TetR_N"/>
    <property type="match status" value="1"/>
</dbReference>
<protein>
    <submittedName>
        <fullName evidence="4">TetR/AcrR family transcriptional regulator</fullName>
    </submittedName>
</protein>
<evidence type="ECO:0000259" key="3">
    <source>
        <dbReference type="PROSITE" id="PS50977"/>
    </source>
</evidence>
<sequence length="187" mass="20475">MVGAAIDLWREQGWTGVTMRAVCASAALNDRYFYEEFTDRDGLLVAAWENVRDDMLSRLTVAFAENIDRTPQEIARIAAEVVVTRMTEDPEYARILLMHHGGSPALEQCRSSALQLTAGLVIAAAQPFLRPDADQVGLRMDAIVGVGGFVELISAWQTGAIDCDGQEIVDQTVRIATTFGERYLAAP</sequence>
<evidence type="ECO:0000313" key="5">
    <source>
        <dbReference type="Proteomes" id="UP000323876"/>
    </source>
</evidence>
<proteinExistence type="predicted"/>
<comment type="caution">
    <text evidence="4">The sequence shown here is derived from an EMBL/GenBank/DDBJ whole genome shotgun (WGS) entry which is preliminary data.</text>
</comment>
<keyword evidence="1 2" id="KW-0238">DNA-binding</keyword>
<dbReference type="PROSITE" id="PS50977">
    <property type="entry name" value="HTH_TETR_2"/>
    <property type="match status" value="1"/>
</dbReference>
<feature type="DNA-binding region" description="H-T-H motif" evidence="2">
    <location>
        <begin position="18"/>
        <end position="37"/>
    </location>
</feature>
<evidence type="ECO:0000256" key="1">
    <source>
        <dbReference type="ARBA" id="ARBA00023125"/>
    </source>
</evidence>
<dbReference type="Gene3D" id="1.10.357.10">
    <property type="entry name" value="Tetracycline Repressor, domain 2"/>
    <property type="match status" value="1"/>
</dbReference>
<keyword evidence="5" id="KW-1185">Reference proteome</keyword>
<dbReference type="AlphaFoldDB" id="A0A5N0EIY9"/>
<dbReference type="OrthoDB" id="4802216at2"/>
<reference evidence="4 5" key="1">
    <citation type="submission" date="2019-09" db="EMBL/GenBank/DDBJ databases">
        <authorList>
            <person name="Wang X."/>
        </authorList>
    </citation>
    <scope>NUCLEOTIDE SEQUENCE [LARGE SCALE GENOMIC DNA]</scope>
    <source>
        <strain evidence="4 5">CICC 11023</strain>
    </source>
</reference>
<dbReference type="EMBL" id="VXLC01000008">
    <property type="protein sequence ID" value="KAA8887341.1"/>
    <property type="molecule type" value="Genomic_DNA"/>
</dbReference>
<dbReference type="GO" id="GO:0003677">
    <property type="term" value="F:DNA binding"/>
    <property type="evidence" value="ECO:0007669"/>
    <property type="project" value="UniProtKB-UniRule"/>
</dbReference>